<comment type="function">
    <text evidence="1">Required for efficient ubiquinone (coenzyme Q) biosynthesis. UbiK is probably an accessory factor of Ubi enzymes and facilitates ubiquinone biosynthesis by acting as an assembly factor, a targeting factor, or both.</text>
</comment>
<protein>
    <recommendedName>
        <fullName evidence="1">Ubiquinone biosynthesis accessory factor UbiK</fullName>
    </recommendedName>
</protein>
<dbReference type="PANTHER" id="PTHR38040:SF1">
    <property type="entry name" value="UBIQUINONE BIOSYNTHESIS ACCESSORY FACTOR UBIK"/>
    <property type="match status" value="1"/>
</dbReference>
<name>A0A098G8B2_9GAMM</name>
<dbReference type="PANTHER" id="PTHR38040">
    <property type="entry name" value="UBIQUINONE BIOSYNTHESIS ACCESSORY FACTOR UBIK"/>
    <property type="match status" value="1"/>
</dbReference>
<dbReference type="GO" id="GO:0006744">
    <property type="term" value="P:ubiquinone biosynthetic process"/>
    <property type="evidence" value="ECO:0007669"/>
    <property type="project" value="UniProtKB-UniRule"/>
</dbReference>
<keyword evidence="3" id="KW-1185">Reference proteome</keyword>
<comment type="similarity">
    <text evidence="1">Belongs to the UbiK family.</text>
</comment>
<sequence>MFDPKQFDDLAKKLFSTLPTSLQNLEKDIEHKFKEVLQSAFARMDLVTREEFDVQCKVLARTREKLEQLQQQIDELVSHQEKDKD</sequence>
<evidence type="ECO:0000313" key="2">
    <source>
        <dbReference type="EMBL" id="CEG58723.1"/>
    </source>
</evidence>
<dbReference type="HAMAP" id="MF_02216">
    <property type="entry name" value="UbiK"/>
    <property type="match status" value="1"/>
</dbReference>
<keyword evidence="1" id="KW-0963">Cytoplasm</keyword>
<organism evidence="2 3">
    <name type="scientific">Legionella fallonii LLAP-10</name>
    <dbReference type="NCBI Taxonomy" id="1212491"/>
    <lineage>
        <taxon>Bacteria</taxon>
        <taxon>Pseudomonadati</taxon>
        <taxon>Pseudomonadota</taxon>
        <taxon>Gammaproteobacteria</taxon>
        <taxon>Legionellales</taxon>
        <taxon>Legionellaceae</taxon>
        <taxon>Legionella</taxon>
    </lineage>
</organism>
<dbReference type="Pfam" id="PF04380">
    <property type="entry name" value="BMFP"/>
    <property type="match status" value="1"/>
</dbReference>
<proteinExistence type="inferred from homology"/>
<dbReference type="EMBL" id="LN614827">
    <property type="protein sequence ID" value="CEG58723.1"/>
    <property type="molecule type" value="Genomic_DNA"/>
</dbReference>
<dbReference type="NCBIfam" id="NF047835">
    <property type="entry name" value="UbiqAccUbiK"/>
    <property type="match status" value="1"/>
</dbReference>
<dbReference type="InterPro" id="IPR007475">
    <property type="entry name" value="UbiK"/>
</dbReference>
<dbReference type="RefSeq" id="WP_045096980.1">
    <property type="nucleotide sequence ID" value="NZ_LN614827.1"/>
</dbReference>
<evidence type="ECO:0000256" key="1">
    <source>
        <dbReference type="HAMAP-Rule" id="MF_02216"/>
    </source>
</evidence>
<dbReference type="Proteomes" id="UP000032430">
    <property type="component" value="Chromosome I"/>
</dbReference>
<comment type="pathway">
    <text evidence="1">Cofactor biosynthesis; ubiquinone biosynthesis.</text>
</comment>
<accession>A0A098G8B2</accession>
<dbReference type="STRING" id="1212491.LFA_3390"/>
<dbReference type="AlphaFoldDB" id="A0A098G8B2"/>
<dbReference type="KEGG" id="lfa:LFA_3390"/>
<dbReference type="GO" id="GO:0005829">
    <property type="term" value="C:cytosol"/>
    <property type="evidence" value="ECO:0007669"/>
    <property type="project" value="TreeGrafter"/>
</dbReference>
<evidence type="ECO:0000313" key="3">
    <source>
        <dbReference type="Proteomes" id="UP000032430"/>
    </source>
</evidence>
<dbReference type="HOGENOM" id="CLU_154412_0_1_6"/>
<dbReference type="OrthoDB" id="5297354at2"/>
<dbReference type="UniPathway" id="UPA00232"/>
<reference evidence="3" key="1">
    <citation type="submission" date="2014-09" db="EMBL/GenBank/DDBJ databases">
        <authorList>
            <person name="Gomez-Valero L."/>
        </authorList>
    </citation>
    <scope>NUCLEOTIDE SEQUENCE [LARGE SCALE GENOMIC DNA]</scope>
    <source>
        <strain evidence="3">ATCC700992</strain>
    </source>
</reference>
<comment type="subcellular location">
    <subcellularLocation>
        <location evidence="1">Cytoplasm</location>
    </subcellularLocation>
</comment>
<gene>
    <name evidence="1" type="primary">ubiK</name>
    <name evidence="2" type="ORF">LFA_3390</name>
</gene>
<keyword evidence="1" id="KW-0831">Ubiquinone biosynthesis</keyword>